<dbReference type="EMBL" id="HBUE01308266">
    <property type="protein sequence ID" value="CAG6582160.1"/>
    <property type="molecule type" value="Transcribed_RNA"/>
</dbReference>
<dbReference type="AlphaFoldDB" id="A0A8D8MJ24"/>
<accession>A0A8D8MJ24</accession>
<evidence type="ECO:0000313" key="2">
    <source>
        <dbReference type="EMBL" id="CAG6530334.1"/>
    </source>
</evidence>
<organism evidence="2">
    <name type="scientific">Culex pipiens</name>
    <name type="common">House mosquito</name>
    <dbReference type="NCBI Taxonomy" id="7175"/>
    <lineage>
        <taxon>Eukaryota</taxon>
        <taxon>Metazoa</taxon>
        <taxon>Ecdysozoa</taxon>
        <taxon>Arthropoda</taxon>
        <taxon>Hexapoda</taxon>
        <taxon>Insecta</taxon>
        <taxon>Pterygota</taxon>
        <taxon>Neoptera</taxon>
        <taxon>Endopterygota</taxon>
        <taxon>Diptera</taxon>
        <taxon>Nematocera</taxon>
        <taxon>Culicoidea</taxon>
        <taxon>Culicidae</taxon>
        <taxon>Culicinae</taxon>
        <taxon>Culicini</taxon>
        <taxon>Culex</taxon>
        <taxon>Culex</taxon>
    </lineage>
</organism>
<reference evidence="2" key="1">
    <citation type="submission" date="2021-05" db="EMBL/GenBank/DDBJ databases">
        <authorList>
            <person name="Alioto T."/>
            <person name="Alioto T."/>
            <person name="Gomez Garrido J."/>
        </authorList>
    </citation>
    <scope>NUCLEOTIDE SEQUENCE</scope>
</reference>
<sequence length="119" mass="13209">MHRRRRGPAANQLRCRSAPDAEERFRDQLVPTGAGRPAGTGCQLDGQTQGAGPGRFVRVPRQRTGRHHEQWRFQPKHLLGRGGQRGRSARFGVRVTAGRCLTGASIVRSAHHDDDRGQQ</sequence>
<proteinExistence type="predicted"/>
<name>A0A8D8MJ24_CULPI</name>
<feature type="region of interest" description="Disordered" evidence="1">
    <location>
        <begin position="1"/>
        <end position="54"/>
    </location>
</feature>
<feature type="compositionally biased region" description="Basic and acidic residues" evidence="1">
    <location>
        <begin position="17"/>
        <end position="27"/>
    </location>
</feature>
<dbReference type="EMBL" id="HBUE01202080">
    <property type="protein sequence ID" value="CAG6530334.1"/>
    <property type="molecule type" value="Transcribed_RNA"/>
</dbReference>
<evidence type="ECO:0000256" key="1">
    <source>
        <dbReference type="SAM" id="MobiDB-lite"/>
    </source>
</evidence>
<protein>
    <submittedName>
        <fullName evidence="2">(northern house mosquito) hypothetical protein</fullName>
    </submittedName>
</protein>